<feature type="region of interest" description="Disordered" evidence="2">
    <location>
        <begin position="165"/>
        <end position="202"/>
    </location>
</feature>
<organism evidence="4 5">
    <name type="scientific">Mycobacterium ahvazicum</name>
    <dbReference type="NCBI Taxonomy" id="1964395"/>
    <lineage>
        <taxon>Bacteria</taxon>
        <taxon>Bacillati</taxon>
        <taxon>Actinomycetota</taxon>
        <taxon>Actinomycetes</taxon>
        <taxon>Mycobacteriales</taxon>
        <taxon>Mycobacteriaceae</taxon>
        <taxon>Mycobacterium</taxon>
        <taxon>Mycobacterium simiae complex</taxon>
    </lineage>
</organism>
<dbReference type="PANTHER" id="PTHR46766">
    <property type="entry name" value="GLUTAMINE-RICH PROTEIN 2"/>
    <property type="match status" value="1"/>
</dbReference>
<dbReference type="Proteomes" id="UP000236318">
    <property type="component" value="Unassembled WGS sequence"/>
</dbReference>
<dbReference type="InterPro" id="IPR000030">
    <property type="entry name" value="PPE_dom"/>
</dbReference>
<gene>
    <name evidence="4" type="ORF">MAAFP003_3939</name>
</gene>
<feature type="domain" description="PPE" evidence="3">
    <location>
        <begin position="2"/>
        <end position="163"/>
    </location>
</feature>
<evidence type="ECO:0000259" key="3">
    <source>
        <dbReference type="Pfam" id="PF00823"/>
    </source>
</evidence>
<sequence length="422" mass="41266">MDFGLLPPEINSGLMYAGPGSGPMLAAAASWDAVAAQLESAAAGCSSEISGLTGRWLGPSSMRMAAAGTHQVVWLQASAAQAAQTAAQAYTAAAAYDVAYAMTVPPPVIAANRMQLMVLVATNFFGQNTPAIAATEAQYMQMWVQDATAMYAYAADSEVASTLESFDEPQQTTNQNGQADQANAVARSTAQNTGSRAQSAVQQVSANAQQAIGVTQPVNVGDTVTAPAGSTIDISNGVVAVNSGSLTSGTVGTYLWSADSIIVNAGSTVTLMYNSAYEGTTLLPAGTTITAGSSPITLTPYGTASVVVTPVSGTATLIGAPAGAGTGTGIQSFGISATATVGSAGASITNLSATVGIVTATPAAAPAASGGLGAAAAPLAASPGLAGTAGIQPQLDAPALLQWAQGLSGVDVAAADLAGVAG</sequence>
<dbReference type="Gene3D" id="1.20.1260.20">
    <property type="entry name" value="PPE superfamily"/>
    <property type="match status" value="1"/>
</dbReference>
<proteinExistence type="inferred from homology"/>
<evidence type="ECO:0000256" key="1">
    <source>
        <dbReference type="ARBA" id="ARBA00010652"/>
    </source>
</evidence>
<dbReference type="PANTHER" id="PTHR46766:SF1">
    <property type="entry name" value="GLUTAMINE-RICH PROTEIN 2"/>
    <property type="match status" value="1"/>
</dbReference>
<dbReference type="InterPro" id="IPR038332">
    <property type="entry name" value="PPE_sf"/>
</dbReference>
<dbReference type="GO" id="GO:0052572">
    <property type="term" value="P:response to host immune response"/>
    <property type="evidence" value="ECO:0007669"/>
    <property type="project" value="TreeGrafter"/>
</dbReference>
<feature type="compositionally biased region" description="Polar residues" evidence="2">
    <location>
        <begin position="165"/>
        <end position="196"/>
    </location>
</feature>
<comment type="similarity">
    <text evidence="1">Belongs to the mycobacterial PPE family.</text>
</comment>
<evidence type="ECO:0000313" key="5">
    <source>
        <dbReference type="Proteomes" id="UP000236318"/>
    </source>
</evidence>
<accession>A0A2K4YEN5</accession>
<dbReference type="AlphaFoldDB" id="A0A2K4YEN5"/>
<comment type="caution">
    <text evidence="4">The sequence shown here is derived from an EMBL/GenBank/DDBJ whole genome shotgun (WGS) entry which is preliminary data.</text>
</comment>
<dbReference type="EMBL" id="FXEG02000003">
    <property type="protein sequence ID" value="SOX55252.1"/>
    <property type="molecule type" value="Genomic_DNA"/>
</dbReference>
<dbReference type="SUPFAM" id="SSF140459">
    <property type="entry name" value="PE/PPE dimer-like"/>
    <property type="match status" value="1"/>
</dbReference>
<protein>
    <submittedName>
        <fullName evidence="4">PPE family protein</fullName>
    </submittedName>
</protein>
<dbReference type="OrthoDB" id="4752399at2"/>
<keyword evidence="5" id="KW-1185">Reference proteome</keyword>
<evidence type="ECO:0000256" key="2">
    <source>
        <dbReference type="SAM" id="MobiDB-lite"/>
    </source>
</evidence>
<dbReference type="FunFam" id="1.20.1260.20:FF:000001">
    <property type="entry name" value="PPE family protein PPE41"/>
    <property type="match status" value="1"/>
</dbReference>
<name>A0A2K4YEN5_9MYCO</name>
<dbReference type="RefSeq" id="WP_096289474.1">
    <property type="nucleotide sequence ID" value="NZ_FXEG02000003.1"/>
</dbReference>
<reference evidence="4" key="1">
    <citation type="submission" date="2018-01" db="EMBL/GenBank/DDBJ databases">
        <authorList>
            <consortium name="Urmite Genomes"/>
        </authorList>
    </citation>
    <scope>NUCLEOTIDE SEQUENCE [LARGE SCALE GENOMIC DNA]</scope>
    <source>
        <strain evidence="4">AFP003</strain>
    </source>
</reference>
<dbReference type="Pfam" id="PF00823">
    <property type="entry name" value="PPE"/>
    <property type="match status" value="1"/>
</dbReference>
<evidence type="ECO:0000313" key="4">
    <source>
        <dbReference type="EMBL" id="SOX55252.1"/>
    </source>
</evidence>